<evidence type="ECO:0000313" key="5">
    <source>
        <dbReference type="EMBL" id="SIT05029.1"/>
    </source>
</evidence>
<comment type="catalytic activity">
    <reaction evidence="4">
        <text>N(2)-acetyl-L-ornithine + 2-oxoglutarate = N-acetyl-L-glutamate 5-semialdehyde + L-glutamate</text>
        <dbReference type="Rhea" id="RHEA:18049"/>
        <dbReference type="ChEBI" id="CHEBI:16810"/>
        <dbReference type="ChEBI" id="CHEBI:29123"/>
        <dbReference type="ChEBI" id="CHEBI:29985"/>
        <dbReference type="ChEBI" id="CHEBI:57805"/>
        <dbReference type="EC" id="2.6.1.11"/>
    </reaction>
</comment>
<dbReference type="Gene3D" id="3.40.640.10">
    <property type="entry name" value="Type I PLP-dependent aspartate aminotransferase-like (Major domain)"/>
    <property type="match status" value="1"/>
</dbReference>
<dbReference type="GO" id="GO:0006526">
    <property type="term" value="P:L-arginine biosynthetic process"/>
    <property type="evidence" value="ECO:0007669"/>
    <property type="project" value="UniProtKB-UniRule"/>
</dbReference>
<feature type="binding site" evidence="4">
    <location>
        <position position="272"/>
    </location>
    <ligand>
        <name>pyridoxal 5'-phosphate</name>
        <dbReference type="ChEBI" id="CHEBI:597326"/>
    </ligand>
</feature>
<evidence type="ECO:0000256" key="1">
    <source>
        <dbReference type="ARBA" id="ARBA00022576"/>
    </source>
</evidence>
<dbReference type="InterPro" id="IPR015424">
    <property type="entry name" value="PyrdxlP-dep_Trfase"/>
</dbReference>
<comment type="similarity">
    <text evidence="4">Belongs to the class-III pyridoxal-phosphate-dependent aminotransferase family. ArgD subfamily.</text>
</comment>
<dbReference type="GO" id="GO:0005737">
    <property type="term" value="C:cytoplasm"/>
    <property type="evidence" value="ECO:0007669"/>
    <property type="project" value="UniProtKB-SubCell"/>
</dbReference>
<dbReference type="InterPro" id="IPR004636">
    <property type="entry name" value="AcOrn/SuccOrn_fam"/>
</dbReference>
<feature type="binding site" evidence="4">
    <location>
        <begin position="97"/>
        <end position="98"/>
    </location>
    <ligand>
        <name>pyridoxal 5'-phosphate</name>
        <dbReference type="ChEBI" id="CHEBI:597326"/>
    </ligand>
</feature>
<reference evidence="5 6" key="1">
    <citation type="submission" date="2017-01" db="EMBL/GenBank/DDBJ databases">
        <authorList>
            <person name="Mah S.A."/>
            <person name="Swanson W.J."/>
            <person name="Moy G.W."/>
            <person name="Vacquier V.D."/>
        </authorList>
    </citation>
    <scope>NUCLEOTIDE SEQUENCE [LARGE SCALE GENOMIC DNA]</scope>
    <source>
        <strain evidence="5 6">DSM 11589</strain>
    </source>
</reference>
<accession>A0A1N7P3L7</accession>
<comment type="miscellaneous">
    <text evidence="4">May also have succinyldiaminopimelate aminotransferase activity, thus carrying out the corresponding step in lysine biosynthesis.</text>
</comment>
<dbReference type="STRING" id="80876.SAMN05421779_10627"/>
<dbReference type="PANTHER" id="PTHR11986">
    <property type="entry name" value="AMINOTRANSFERASE CLASS III"/>
    <property type="match status" value="1"/>
</dbReference>
<dbReference type="InterPro" id="IPR050103">
    <property type="entry name" value="Class-III_PLP-dep_AT"/>
</dbReference>
<dbReference type="CDD" id="cd00610">
    <property type="entry name" value="OAT_like"/>
    <property type="match status" value="1"/>
</dbReference>
<dbReference type="AlphaFoldDB" id="A0A1N7P3L7"/>
<dbReference type="UniPathway" id="UPA00068">
    <property type="reaction ID" value="UER00109"/>
</dbReference>
<keyword evidence="3 4" id="KW-0663">Pyridoxal phosphate</keyword>
<comment type="pathway">
    <text evidence="4">Amino-acid biosynthesis; L-arginine biosynthesis; N(2)-acetyl-L-ornithine from L-glutamate: step 4/4.</text>
</comment>
<dbReference type="InterPro" id="IPR005814">
    <property type="entry name" value="Aminotrans_3"/>
</dbReference>
<feature type="binding site" evidence="4">
    <location>
        <begin position="214"/>
        <end position="217"/>
    </location>
    <ligand>
        <name>pyridoxal 5'-phosphate</name>
        <dbReference type="ChEBI" id="CHEBI:597326"/>
    </ligand>
</feature>
<keyword evidence="4" id="KW-0028">Amino-acid biosynthesis</keyword>
<dbReference type="PROSITE" id="PS00600">
    <property type="entry name" value="AA_TRANSFER_CLASS_3"/>
    <property type="match status" value="1"/>
</dbReference>
<keyword evidence="2 4" id="KW-0808">Transferase</keyword>
<dbReference type="Pfam" id="PF00202">
    <property type="entry name" value="Aminotran_3"/>
    <property type="match status" value="1"/>
</dbReference>
<gene>
    <name evidence="4" type="primary">argD</name>
    <name evidence="5" type="ORF">SAMN05421779_10627</name>
</gene>
<evidence type="ECO:0000256" key="4">
    <source>
        <dbReference type="HAMAP-Rule" id="MF_01107"/>
    </source>
</evidence>
<dbReference type="GO" id="GO:0003992">
    <property type="term" value="F:N2-acetyl-L-ornithine:2-oxoglutarate 5-aminotransferase activity"/>
    <property type="evidence" value="ECO:0007669"/>
    <property type="project" value="UniProtKB-UniRule"/>
</dbReference>
<dbReference type="Proteomes" id="UP000185678">
    <property type="component" value="Unassembled WGS sequence"/>
</dbReference>
<dbReference type="OrthoDB" id="9801834at2"/>
<dbReference type="FunFam" id="3.40.640.10:FF:000004">
    <property type="entry name" value="Acetylornithine aminotransferase"/>
    <property type="match status" value="1"/>
</dbReference>
<feature type="binding site" evidence="4">
    <location>
        <position position="271"/>
    </location>
    <ligand>
        <name>N(2)-acetyl-L-ornithine</name>
        <dbReference type="ChEBI" id="CHEBI:57805"/>
    </ligand>
</feature>
<dbReference type="InterPro" id="IPR015422">
    <property type="entry name" value="PyrdxlP-dep_Trfase_small"/>
</dbReference>
<dbReference type="EC" id="2.6.1.11" evidence="4"/>
<dbReference type="EMBL" id="FTOA01000006">
    <property type="protein sequence ID" value="SIT05029.1"/>
    <property type="molecule type" value="Genomic_DNA"/>
</dbReference>
<dbReference type="NCBIfam" id="TIGR00707">
    <property type="entry name" value="argD"/>
    <property type="match status" value="1"/>
</dbReference>
<dbReference type="GO" id="GO:0030170">
    <property type="term" value="F:pyridoxal phosphate binding"/>
    <property type="evidence" value="ECO:0007669"/>
    <property type="project" value="InterPro"/>
</dbReference>
<dbReference type="NCBIfam" id="NF002325">
    <property type="entry name" value="PRK01278.1"/>
    <property type="match status" value="1"/>
</dbReference>
<feature type="modified residue" description="N6-(pyridoxal phosphate)lysine" evidence="4">
    <location>
        <position position="243"/>
    </location>
</feature>
<dbReference type="Gene3D" id="3.90.1150.10">
    <property type="entry name" value="Aspartate Aminotransferase, domain 1"/>
    <property type="match status" value="1"/>
</dbReference>
<evidence type="ECO:0000256" key="3">
    <source>
        <dbReference type="ARBA" id="ARBA00022898"/>
    </source>
</evidence>
<dbReference type="PIRSF" id="PIRSF000521">
    <property type="entry name" value="Transaminase_4ab_Lys_Orn"/>
    <property type="match status" value="1"/>
</dbReference>
<feature type="binding site" evidence="4">
    <location>
        <position position="132"/>
    </location>
    <ligand>
        <name>N(2)-acetyl-L-ornithine</name>
        <dbReference type="ChEBI" id="CHEBI:57805"/>
    </ligand>
</feature>
<dbReference type="PANTHER" id="PTHR11986:SF113">
    <property type="entry name" value="SUCCINYLORNITHINE TRANSAMINASE"/>
    <property type="match status" value="1"/>
</dbReference>
<sequence length="395" mass="41468">MTIPVVMPTYARYDLAFERGEGAWLYTVDGRRFLDFGSGIAVTALGHAHPKLVKALQDQAAKVWHTSNLYHIPGQKRVAELLVANSFADTVFFCNSGAEANEGAIKMSRKFHQSRGSDRYRTMVCVNAFHGRTLATIAAGGQAKHLSGFAPMVQGFDHVPFGNLNEARAAITGETAAILVEPVQGEGGITAASADYLRGLRQMADEFGLLLMFDEVQTGIGRTGKLYAHQWADITPDIVTTAKGLGGGFPVGAILATEQAASAMAAGTHGTTYGGNPLAMACAEAVLTEVLSAGFLDGVNATAHTLWDGLRALANRYPTVISDVRGMGLMIGLKAVADGGNGVLVKELMERGMLTVPAGDNVVRLLPPLIVGEAEITLALQTLDAACAAIAQGTA</sequence>
<protein>
    <recommendedName>
        <fullName evidence="4">Acetylornithine aminotransferase</fullName>
        <shortName evidence="4">ACOAT</shortName>
        <ecNumber evidence="4">2.6.1.11</ecNumber>
    </recommendedName>
</protein>
<keyword evidence="4" id="KW-0963">Cytoplasm</keyword>
<comment type="subcellular location">
    <subcellularLocation>
        <location evidence="4">Cytoplasm</location>
    </subcellularLocation>
</comment>
<feature type="binding site" evidence="4">
    <location>
        <position position="129"/>
    </location>
    <ligand>
        <name>pyridoxal 5'-phosphate</name>
        <dbReference type="ChEBI" id="CHEBI:597326"/>
    </ligand>
</feature>
<comment type="cofactor">
    <cofactor evidence="4">
        <name>pyridoxal 5'-phosphate</name>
        <dbReference type="ChEBI" id="CHEBI:597326"/>
    </cofactor>
    <text evidence="4">Binds 1 pyridoxal phosphate per subunit.</text>
</comment>
<proteinExistence type="inferred from homology"/>
<dbReference type="RefSeq" id="WP_076401364.1">
    <property type="nucleotide sequence ID" value="NZ_FTOA01000006.1"/>
</dbReference>
<name>A0A1N7P3L7_9PROT</name>
<keyword evidence="1 4" id="KW-0032">Aminotransferase</keyword>
<dbReference type="SUPFAM" id="SSF53383">
    <property type="entry name" value="PLP-dependent transferases"/>
    <property type="match status" value="1"/>
</dbReference>
<evidence type="ECO:0000256" key="2">
    <source>
        <dbReference type="ARBA" id="ARBA00022679"/>
    </source>
</evidence>
<dbReference type="InterPro" id="IPR015421">
    <property type="entry name" value="PyrdxlP-dep_Trfase_major"/>
</dbReference>
<keyword evidence="4" id="KW-0055">Arginine biosynthesis</keyword>
<dbReference type="InterPro" id="IPR049704">
    <property type="entry name" value="Aminotrans_3_PPA_site"/>
</dbReference>
<evidence type="ECO:0000313" key="6">
    <source>
        <dbReference type="Proteomes" id="UP000185678"/>
    </source>
</evidence>
<keyword evidence="6" id="KW-1185">Reference proteome</keyword>
<organism evidence="5 6">
    <name type="scientific">Insolitispirillum peregrinum</name>
    <dbReference type="NCBI Taxonomy" id="80876"/>
    <lineage>
        <taxon>Bacteria</taxon>
        <taxon>Pseudomonadati</taxon>
        <taxon>Pseudomonadota</taxon>
        <taxon>Alphaproteobacteria</taxon>
        <taxon>Rhodospirillales</taxon>
        <taxon>Novispirillaceae</taxon>
        <taxon>Insolitispirillum</taxon>
    </lineage>
</organism>
<dbReference type="GO" id="GO:0042802">
    <property type="term" value="F:identical protein binding"/>
    <property type="evidence" value="ECO:0007669"/>
    <property type="project" value="TreeGrafter"/>
</dbReference>
<dbReference type="HAMAP" id="MF_01107">
    <property type="entry name" value="ArgD_aminotrans_3"/>
    <property type="match status" value="1"/>
</dbReference>
<comment type="subunit">
    <text evidence="4">Homodimer.</text>
</comment>